<name>A0A0G1AZW7_9BACT</name>
<dbReference type="Proteomes" id="UP000034516">
    <property type="component" value="Unassembled WGS sequence"/>
</dbReference>
<dbReference type="SMART" id="SM00305">
    <property type="entry name" value="HintC"/>
    <property type="match status" value="1"/>
</dbReference>
<gene>
    <name evidence="4" type="ORF">UV02_C0062G0005</name>
</gene>
<evidence type="ECO:0000256" key="2">
    <source>
        <dbReference type="ARBA" id="ARBA00023000"/>
    </source>
</evidence>
<sequence>MPVKAITKHWYKGKIVKLTQKWGIIESTPNHSIYSSNLELVNSEKNPELLVIREINEHNRKLNSVKKSLLKIIAAYVTEGNTTFNKANGGYIVEIGQKDKDWLEDIGKTIKKMFGCNFNVAKKRKGEFICFRMQTSNKKFYEYIINSCGKYCDKKFFPDWIFDLTSENREYFWEKLLEGDGTKDGRYTTTSNKLANQISLLLTLQKKKFAVFERNNPGYKKSFEFRTFFDGSHYGLNKKGKQKIDYEGWVYDVEVERTHNFVCGIGNVVCHNTHVDRSILGPATFVKTNVLGTQVLLDAAAEHQVKRFHHVSTDEVFGTLSLDTKTKFTEDTPYRPSSPYSATKAAADHLVRSYWHTYELPVTISNCSNNFGPYEHPEKFIPLAVTNLLENKKVPIYGDGKYVRDWLYVADHCRAIDVILNMGKLG</sequence>
<feature type="domain" description="DOD-type homing endonuclease" evidence="3">
    <location>
        <begin position="72"/>
        <end position="202"/>
    </location>
</feature>
<feature type="non-terminal residue" evidence="4">
    <location>
        <position position="426"/>
    </location>
</feature>
<keyword evidence="1" id="KW-0068">Autocatalytic cleavage</keyword>
<dbReference type="Pfam" id="PF16363">
    <property type="entry name" value="GDP_Man_Dehyd"/>
    <property type="match status" value="1"/>
</dbReference>
<dbReference type="PANTHER" id="PTHR43000">
    <property type="entry name" value="DTDP-D-GLUCOSE 4,6-DEHYDRATASE-RELATED"/>
    <property type="match status" value="1"/>
</dbReference>
<dbReference type="Gene3D" id="3.90.25.10">
    <property type="entry name" value="UDP-galactose 4-epimerase, domain 1"/>
    <property type="match status" value="1"/>
</dbReference>
<dbReference type="NCBIfam" id="TIGR01443">
    <property type="entry name" value="intein_Cterm"/>
    <property type="match status" value="1"/>
</dbReference>
<dbReference type="SUPFAM" id="SSF51735">
    <property type="entry name" value="NAD(P)-binding Rossmann-fold domains"/>
    <property type="match status" value="1"/>
</dbReference>
<dbReference type="InterPro" id="IPR004042">
    <property type="entry name" value="Intein_endonuc_central"/>
</dbReference>
<reference evidence="4 5" key="1">
    <citation type="journal article" date="2015" name="Nature">
        <title>rRNA introns, odd ribosomes, and small enigmatic genomes across a large radiation of phyla.</title>
        <authorList>
            <person name="Brown C.T."/>
            <person name="Hug L.A."/>
            <person name="Thomas B.C."/>
            <person name="Sharon I."/>
            <person name="Castelle C.J."/>
            <person name="Singh A."/>
            <person name="Wilkins M.J."/>
            <person name="Williams K.H."/>
            <person name="Banfield J.F."/>
        </authorList>
    </citation>
    <scope>NUCLEOTIDE SEQUENCE [LARGE SCALE GENOMIC DNA]</scope>
</reference>
<dbReference type="SUPFAM" id="SSF51294">
    <property type="entry name" value="Hedgehog/intein (Hint) domain"/>
    <property type="match status" value="1"/>
</dbReference>
<dbReference type="InterPro" id="IPR016040">
    <property type="entry name" value="NAD(P)-bd_dom"/>
</dbReference>
<dbReference type="GO" id="GO:0016539">
    <property type="term" value="P:intein-mediated protein splicing"/>
    <property type="evidence" value="ECO:0007669"/>
    <property type="project" value="InterPro"/>
</dbReference>
<dbReference type="InterPro" id="IPR036291">
    <property type="entry name" value="NAD(P)-bd_dom_sf"/>
</dbReference>
<organism evidence="4 5">
    <name type="scientific">Candidatus Kuenenbacteria bacterium GW2011_GWA2_42_15</name>
    <dbReference type="NCBI Taxonomy" id="1618677"/>
    <lineage>
        <taxon>Bacteria</taxon>
        <taxon>Candidatus Kueneniibacteriota</taxon>
    </lineage>
</organism>
<dbReference type="EMBL" id="LCCW01000062">
    <property type="protein sequence ID" value="KKS39601.1"/>
    <property type="molecule type" value="Genomic_DNA"/>
</dbReference>
<proteinExistence type="predicted"/>
<keyword evidence="2" id="KW-0651">Protein splicing</keyword>
<dbReference type="Gene3D" id="3.10.28.10">
    <property type="entry name" value="Homing endonucleases"/>
    <property type="match status" value="1"/>
</dbReference>
<dbReference type="InterPro" id="IPR030934">
    <property type="entry name" value="Intein_C"/>
</dbReference>
<evidence type="ECO:0000313" key="4">
    <source>
        <dbReference type="EMBL" id="KKS39601.1"/>
    </source>
</evidence>
<evidence type="ECO:0000256" key="1">
    <source>
        <dbReference type="ARBA" id="ARBA00022813"/>
    </source>
</evidence>
<dbReference type="PROSITE" id="PS50819">
    <property type="entry name" value="INTEIN_ENDONUCLEASE"/>
    <property type="match status" value="1"/>
</dbReference>
<dbReference type="InterPro" id="IPR027434">
    <property type="entry name" value="Homing_endonucl"/>
</dbReference>
<dbReference type="InterPro" id="IPR036844">
    <property type="entry name" value="Hint_dom_sf"/>
</dbReference>
<dbReference type="Gene3D" id="3.40.50.720">
    <property type="entry name" value="NAD(P)-binding Rossmann-like Domain"/>
    <property type="match status" value="1"/>
</dbReference>
<accession>A0A0G1AZW7</accession>
<dbReference type="PRINTS" id="PR00379">
    <property type="entry name" value="INTEIN"/>
</dbReference>
<dbReference type="PROSITE" id="PS50818">
    <property type="entry name" value="INTEIN_C_TER"/>
    <property type="match status" value="1"/>
</dbReference>
<dbReference type="InterPro" id="IPR003586">
    <property type="entry name" value="Hint_dom_C"/>
</dbReference>
<dbReference type="Gene3D" id="2.170.16.10">
    <property type="entry name" value="Hedgehog/Intein (Hint) domain"/>
    <property type="match status" value="1"/>
</dbReference>
<dbReference type="GO" id="GO:0004519">
    <property type="term" value="F:endonuclease activity"/>
    <property type="evidence" value="ECO:0007669"/>
    <property type="project" value="InterPro"/>
</dbReference>
<evidence type="ECO:0000259" key="3">
    <source>
        <dbReference type="PROSITE" id="PS50819"/>
    </source>
</evidence>
<dbReference type="AlphaFoldDB" id="A0A0G1AZW7"/>
<evidence type="ECO:0000313" key="5">
    <source>
        <dbReference type="Proteomes" id="UP000034516"/>
    </source>
</evidence>
<protein>
    <submittedName>
        <fullName evidence="4">dTDP-glucose 4,6-dehydratase</fullName>
    </submittedName>
</protein>
<comment type="caution">
    <text evidence="4">The sequence shown here is derived from an EMBL/GenBank/DDBJ whole genome shotgun (WGS) entry which is preliminary data.</text>
</comment>
<dbReference type="InterPro" id="IPR006142">
    <property type="entry name" value="INTEIN"/>
</dbReference>